<evidence type="ECO:0000313" key="5">
    <source>
        <dbReference type="EMBL" id="PRO67198.1"/>
    </source>
</evidence>
<name>A0A2P6MLR6_ALKUR</name>
<dbReference type="SMART" id="SM00345">
    <property type="entry name" value="HTH_GNTR"/>
    <property type="match status" value="1"/>
</dbReference>
<dbReference type="GO" id="GO:0045892">
    <property type="term" value="P:negative regulation of DNA-templated transcription"/>
    <property type="evidence" value="ECO:0007669"/>
    <property type="project" value="TreeGrafter"/>
</dbReference>
<reference evidence="5 6" key="1">
    <citation type="submission" date="2018-03" db="EMBL/GenBank/DDBJ databases">
        <title>Bacillus urumqiensis sp. nov., a moderately haloalkaliphilic bacterium isolated from a salt lake.</title>
        <authorList>
            <person name="Zhao B."/>
            <person name="Liao Z."/>
        </authorList>
    </citation>
    <scope>NUCLEOTIDE SEQUENCE [LARGE SCALE GENOMIC DNA]</scope>
    <source>
        <strain evidence="5 6">BZ-SZ-XJ18</strain>
    </source>
</reference>
<gene>
    <name evidence="5" type="ORF">C6I21_01155</name>
</gene>
<dbReference type="InterPro" id="IPR011663">
    <property type="entry name" value="UTRA"/>
</dbReference>
<accession>A0A2P6MLR6</accession>
<organism evidence="5 6">
    <name type="scientific">Alkalicoccus urumqiensis</name>
    <name type="common">Bacillus urumqiensis</name>
    <dbReference type="NCBI Taxonomy" id="1548213"/>
    <lineage>
        <taxon>Bacteria</taxon>
        <taxon>Bacillati</taxon>
        <taxon>Bacillota</taxon>
        <taxon>Bacilli</taxon>
        <taxon>Bacillales</taxon>
        <taxon>Bacillaceae</taxon>
        <taxon>Alkalicoccus</taxon>
    </lineage>
</organism>
<dbReference type="InterPro" id="IPR036388">
    <property type="entry name" value="WH-like_DNA-bd_sf"/>
</dbReference>
<keyword evidence="2" id="KW-0238">DNA-binding</keyword>
<evidence type="ECO:0000259" key="4">
    <source>
        <dbReference type="PROSITE" id="PS50949"/>
    </source>
</evidence>
<sequence>MIDKHSSIPIYYQLAEQIKGRIHRGELAPGDVLPSERDFAEQYDISRMTVRQAITSLVNEGLLYRRKGTGTFVSEPKIEQAVGGLTSFTEDMRSRGLEPASRMLHFGEVPAPGDVALILGIAEGDNVIEMRRIRLADNVPMALETTWLHPSVVHGLTEKEAESSLYSYLEETLGLIIGRAEQALEASLVMPEEADILGVEKGAPVLSIERRTYLADDRPLEVVRSKYRADRYRFMMDLQRAK</sequence>
<evidence type="ECO:0000313" key="6">
    <source>
        <dbReference type="Proteomes" id="UP000243650"/>
    </source>
</evidence>
<dbReference type="SUPFAM" id="SSF46785">
    <property type="entry name" value="Winged helix' DNA-binding domain"/>
    <property type="match status" value="1"/>
</dbReference>
<dbReference type="EMBL" id="PVNS01000001">
    <property type="protein sequence ID" value="PRO67198.1"/>
    <property type="molecule type" value="Genomic_DNA"/>
</dbReference>
<dbReference type="InterPro" id="IPR050679">
    <property type="entry name" value="Bact_HTH_transcr_reg"/>
</dbReference>
<dbReference type="OrthoDB" id="9815017at2"/>
<dbReference type="Pfam" id="PF00392">
    <property type="entry name" value="GntR"/>
    <property type="match status" value="1"/>
</dbReference>
<keyword evidence="1" id="KW-0805">Transcription regulation</keyword>
<dbReference type="InterPro" id="IPR036390">
    <property type="entry name" value="WH_DNA-bd_sf"/>
</dbReference>
<comment type="caution">
    <text evidence="5">The sequence shown here is derived from an EMBL/GenBank/DDBJ whole genome shotgun (WGS) entry which is preliminary data.</text>
</comment>
<dbReference type="Pfam" id="PF07702">
    <property type="entry name" value="UTRA"/>
    <property type="match status" value="1"/>
</dbReference>
<dbReference type="InterPro" id="IPR000524">
    <property type="entry name" value="Tscrpt_reg_HTH_GntR"/>
</dbReference>
<dbReference type="GO" id="GO:0003700">
    <property type="term" value="F:DNA-binding transcription factor activity"/>
    <property type="evidence" value="ECO:0007669"/>
    <property type="project" value="InterPro"/>
</dbReference>
<dbReference type="PRINTS" id="PR00035">
    <property type="entry name" value="HTHGNTR"/>
</dbReference>
<dbReference type="PROSITE" id="PS50949">
    <property type="entry name" value="HTH_GNTR"/>
    <property type="match status" value="1"/>
</dbReference>
<dbReference type="InterPro" id="IPR028978">
    <property type="entry name" value="Chorismate_lyase_/UTRA_dom_sf"/>
</dbReference>
<protein>
    <submittedName>
        <fullName evidence="5">Phosphonate metabolism transcriptional regulator PhnF</fullName>
    </submittedName>
</protein>
<dbReference type="PANTHER" id="PTHR44846">
    <property type="entry name" value="MANNOSYL-D-GLYCERATE TRANSPORT/METABOLISM SYSTEM REPRESSOR MNGR-RELATED"/>
    <property type="match status" value="1"/>
</dbReference>
<evidence type="ECO:0000256" key="3">
    <source>
        <dbReference type="ARBA" id="ARBA00023163"/>
    </source>
</evidence>
<dbReference type="GO" id="GO:0003677">
    <property type="term" value="F:DNA binding"/>
    <property type="evidence" value="ECO:0007669"/>
    <property type="project" value="UniProtKB-KW"/>
</dbReference>
<dbReference type="Gene3D" id="3.40.1410.10">
    <property type="entry name" value="Chorismate lyase-like"/>
    <property type="match status" value="1"/>
</dbReference>
<dbReference type="CDD" id="cd07377">
    <property type="entry name" value="WHTH_GntR"/>
    <property type="match status" value="1"/>
</dbReference>
<dbReference type="PANTHER" id="PTHR44846:SF1">
    <property type="entry name" value="MANNOSYL-D-GLYCERATE TRANSPORT_METABOLISM SYSTEM REPRESSOR MNGR-RELATED"/>
    <property type="match status" value="1"/>
</dbReference>
<dbReference type="RefSeq" id="WP_105957582.1">
    <property type="nucleotide sequence ID" value="NZ_PVNS01000001.1"/>
</dbReference>
<dbReference type="SMART" id="SM00866">
    <property type="entry name" value="UTRA"/>
    <property type="match status" value="1"/>
</dbReference>
<dbReference type="Proteomes" id="UP000243650">
    <property type="component" value="Unassembled WGS sequence"/>
</dbReference>
<feature type="domain" description="HTH gntR-type" evidence="4">
    <location>
        <begin position="8"/>
        <end position="76"/>
    </location>
</feature>
<keyword evidence="6" id="KW-1185">Reference proteome</keyword>
<evidence type="ECO:0000256" key="1">
    <source>
        <dbReference type="ARBA" id="ARBA00023015"/>
    </source>
</evidence>
<dbReference type="SUPFAM" id="SSF64288">
    <property type="entry name" value="Chorismate lyase-like"/>
    <property type="match status" value="1"/>
</dbReference>
<evidence type="ECO:0000256" key="2">
    <source>
        <dbReference type="ARBA" id="ARBA00023125"/>
    </source>
</evidence>
<keyword evidence="3" id="KW-0804">Transcription</keyword>
<dbReference type="AlphaFoldDB" id="A0A2P6MLR6"/>
<dbReference type="FunFam" id="1.10.10.10:FF:000079">
    <property type="entry name" value="GntR family transcriptional regulator"/>
    <property type="match status" value="1"/>
</dbReference>
<dbReference type="Gene3D" id="1.10.10.10">
    <property type="entry name" value="Winged helix-like DNA-binding domain superfamily/Winged helix DNA-binding domain"/>
    <property type="match status" value="1"/>
</dbReference>
<proteinExistence type="predicted"/>